<sequence>MNKEVKKILEKEFDYDFKSEFYTDEILLMIEEVIKATTLQLLQTDVINSRIKELEEENKKLHFMIKNALGYEDMVNDCL</sequence>
<keyword evidence="2" id="KW-1185">Reference proteome</keyword>
<accession>A0A6B9LB28</accession>
<reference evidence="1 2" key="1">
    <citation type="journal article" date="2020" name="Viruses">
        <title>Diversity and Host Interactions Among Virulent and Temperate Baltic Sea Flavobacterium Phages.</title>
        <authorList>
            <person name="Nilsson E."/>
            <person name="Bayfield O.W."/>
            <person name="Lundin D."/>
            <person name="Antson A.A."/>
            <person name="Holmfeldt K."/>
        </authorList>
    </citation>
    <scope>NUCLEOTIDE SEQUENCE [LARGE SCALE GENOMIC DNA]</scope>
</reference>
<name>A0A6B9LB28_9CAUD</name>
<organism evidence="1 2">
    <name type="scientific">Flavobacterium phage vB_FspS_lillamy9-1</name>
    <dbReference type="NCBI Taxonomy" id="2686251"/>
    <lineage>
        <taxon>Viruses</taxon>
        <taxon>Duplodnaviria</taxon>
        <taxon>Heunggongvirae</taxon>
        <taxon>Uroviricota</taxon>
        <taxon>Caudoviricetes</taxon>
        <taxon>Lillamyvirus</taxon>
        <taxon>Lillamyvirus lillamy</taxon>
    </lineage>
</organism>
<proteinExistence type="predicted"/>
<evidence type="ECO:0000313" key="2">
    <source>
        <dbReference type="Proteomes" id="UP000464811"/>
    </source>
</evidence>
<gene>
    <name evidence="1" type="ORF">lillamy91_gp012</name>
</gene>
<protein>
    <submittedName>
        <fullName evidence="1">Uncharacterized protein</fullName>
    </submittedName>
</protein>
<dbReference type="Proteomes" id="UP000464811">
    <property type="component" value="Segment"/>
</dbReference>
<dbReference type="EMBL" id="MN812212">
    <property type="protein sequence ID" value="QHB39040.1"/>
    <property type="molecule type" value="Genomic_DNA"/>
</dbReference>
<evidence type="ECO:0000313" key="1">
    <source>
        <dbReference type="EMBL" id="QHB39040.1"/>
    </source>
</evidence>